<feature type="transmembrane region" description="Helical" evidence="7">
    <location>
        <begin position="306"/>
        <end position="331"/>
    </location>
</feature>
<dbReference type="InterPro" id="IPR020846">
    <property type="entry name" value="MFS_dom"/>
</dbReference>
<dbReference type="Pfam" id="PF07690">
    <property type="entry name" value="MFS_1"/>
    <property type="match status" value="1"/>
</dbReference>
<keyword evidence="4 7" id="KW-1133">Transmembrane helix</keyword>
<evidence type="ECO:0000256" key="4">
    <source>
        <dbReference type="ARBA" id="ARBA00022989"/>
    </source>
</evidence>
<dbReference type="FunFam" id="1.20.1250.20:FF:000373">
    <property type="entry name" value="Vacuolar basic amino acid transporter"/>
    <property type="match status" value="1"/>
</dbReference>
<dbReference type="PRINTS" id="PR01036">
    <property type="entry name" value="TCRTETB"/>
</dbReference>
<feature type="transmembrane region" description="Helical" evidence="7">
    <location>
        <begin position="598"/>
        <end position="616"/>
    </location>
</feature>
<proteinExistence type="inferred from homology"/>
<accession>A0A7H9B3Q6</accession>
<dbReference type="InterPro" id="IPR036259">
    <property type="entry name" value="MFS_trans_sf"/>
</dbReference>
<keyword evidence="3 7" id="KW-0812">Transmembrane</keyword>
<feature type="transmembrane region" description="Helical" evidence="7">
    <location>
        <begin position="156"/>
        <end position="177"/>
    </location>
</feature>
<dbReference type="EMBL" id="CP058607">
    <property type="protein sequence ID" value="QLG72382.1"/>
    <property type="molecule type" value="Genomic_DNA"/>
</dbReference>
<dbReference type="Gene3D" id="1.20.1250.20">
    <property type="entry name" value="MFS general substrate transporter like domains"/>
    <property type="match status" value="2"/>
</dbReference>
<feature type="transmembrane region" description="Helical" evidence="7">
    <location>
        <begin position="85"/>
        <end position="112"/>
    </location>
</feature>
<reference evidence="9 10" key="1">
    <citation type="submission" date="2020-07" db="EMBL/GenBank/DDBJ databases">
        <title>The yeast mating-type switching endonuclease HO is a domesticated member of an unorthodox homing genetic element family.</title>
        <authorList>
            <person name="Coughlan A.Y."/>
            <person name="Lombardi L."/>
            <person name="Braun-Galleani S."/>
            <person name="Martos A.R."/>
            <person name="Galeote V."/>
            <person name="Bigey F."/>
            <person name="Dequin S."/>
            <person name="Byrne K.P."/>
            <person name="Wolfe K.H."/>
        </authorList>
    </citation>
    <scope>NUCLEOTIDE SEQUENCE [LARGE SCALE GENOMIC DNA]</scope>
    <source>
        <strain evidence="9 10">NRRL Y-6702</strain>
    </source>
</reference>
<keyword evidence="10" id="KW-1185">Reference proteome</keyword>
<feature type="transmembrane region" description="Helical" evidence="7">
    <location>
        <begin position="486"/>
        <end position="505"/>
    </location>
</feature>
<dbReference type="Proteomes" id="UP000509704">
    <property type="component" value="Chromosome 4"/>
</dbReference>
<evidence type="ECO:0000256" key="6">
    <source>
        <dbReference type="SAM" id="MobiDB-lite"/>
    </source>
</evidence>
<dbReference type="GeneID" id="59236106"/>
<name>A0A7H9B3Q6_ZYGMR</name>
<feature type="compositionally biased region" description="Polar residues" evidence="6">
    <location>
        <begin position="632"/>
        <end position="656"/>
    </location>
</feature>
<evidence type="ECO:0000256" key="5">
    <source>
        <dbReference type="ARBA" id="ARBA00023136"/>
    </source>
</evidence>
<dbReference type="OrthoDB" id="10021397at2759"/>
<feature type="transmembrane region" description="Helical" evidence="7">
    <location>
        <begin position="211"/>
        <end position="231"/>
    </location>
</feature>
<dbReference type="GO" id="GO:0005886">
    <property type="term" value="C:plasma membrane"/>
    <property type="evidence" value="ECO:0007669"/>
    <property type="project" value="TreeGrafter"/>
</dbReference>
<feature type="transmembrane region" description="Helical" evidence="7">
    <location>
        <begin position="425"/>
        <end position="448"/>
    </location>
</feature>
<evidence type="ECO:0000313" key="9">
    <source>
        <dbReference type="EMBL" id="QLG72382.1"/>
    </source>
</evidence>
<feature type="transmembrane region" description="Helical" evidence="7">
    <location>
        <begin position="243"/>
        <end position="263"/>
    </location>
</feature>
<feature type="transmembrane region" description="Helical" evidence="7">
    <location>
        <begin position="124"/>
        <end position="144"/>
    </location>
</feature>
<dbReference type="PANTHER" id="PTHR23501">
    <property type="entry name" value="MAJOR FACILITATOR SUPERFAMILY"/>
    <property type="match status" value="1"/>
</dbReference>
<dbReference type="RefSeq" id="XP_037144110.1">
    <property type="nucleotide sequence ID" value="XM_037288215.1"/>
</dbReference>
<feature type="region of interest" description="Disordered" evidence="6">
    <location>
        <begin position="620"/>
        <end position="656"/>
    </location>
</feature>
<evidence type="ECO:0000256" key="1">
    <source>
        <dbReference type="ARBA" id="ARBA00004141"/>
    </source>
</evidence>
<evidence type="ECO:0000259" key="8">
    <source>
        <dbReference type="PROSITE" id="PS50850"/>
    </source>
</evidence>
<sequence length="656" mass="71085">MVSSVKDEAAIAVDIEDHSSASVKWEGRDYANDTYLNPSSQAGDLEKADPLGDEVARQKAQELEQENGNGNNGQSHLGHAYPQGFVLYACVISLVLSLFLAALDIMIVATLIEDVARQFHDYSNTGWIFSGYTLPNAVLCLLWGRIAAVIGFKSSMLASIFIFEIGSLISGVATSLNMLIGGRVVSGIGGSGIQSLVFVIAFSLVEERKKGIVIAFLSSAFGLSSVAGPFIGGAFTSHVTWRWCFYINLPIGGLAFTVFVLFYNPTGERKTVVSIVKDFFTNSYANMKKLKCLAKFKTWKFIVHSLIFQFDIIECIICSAGLVLVLIAFSFGGNKYRWDSGNIIAMFVIGILLIIFALVYDFAIFPRFKTVRGNVQYQPLMKWENFKKPGIFTANSAVFFQSITFSIQMVYLVQFFQLVYNDTAWNAAVHLLAAAIPTVISVMFSGVLNSKTGYIKPITVVGGIFSVVGAGALTRLNNHSTNSQHIGLLILPGLAFGAILQSSMLGCQNQVDKNSPTARIDFISVVTLNNFLKVLGQAFGGIVCETVFSASILNKLKQHNIQLGTESTVNELIIYRGTHFDGATSLMGDLISQSIVDVFYMALGCAALAFISGVLTSNKKNDVRKHPPSPSPTSNQKSDHSSASVAPSKETSSIAS</sequence>
<evidence type="ECO:0000256" key="3">
    <source>
        <dbReference type="ARBA" id="ARBA00022692"/>
    </source>
</evidence>
<dbReference type="SUPFAM" id="SSF103473">
    <property type="entry name" value="MFS general substrate transporter"/>
    <property type="match status" value="1"/>
</dbReference>
<feature type="transmembrane region" description="Helical" evidence="7">
    <location>
        <begin position="391"/>
        <end position="413"/>
    </location>
</feature>
<dbReference type="InterPro" id="IPR011701">
    <property type="entry name" value="MFS"/>
</dbReference>
<organism evidence="9 10">
    <name type="scientific">Zygotorulaspora mrakii</name>
    <name type="common">Zygosaccharomyces mrakii</name>
    <dbReference type="NCBI Taxonomy" id="42260"/>
    <lineage>
        <taxon>Eukaryota</taxon>
        <taxon>Fungi</taxon>
        <taxon>Dikarya</taxon>
        <taxon>Ascomycota</taxon>
        <taxon>Saccharomycotina</taxon>
        <taxon>Saccharomycetes</taxon>
        <taxon>Saccharomycetales</taxon>
        <taxon>Saccharomycetaceae</taxon>
        <taxon>Zygotorulaspora</taxon>
    </lineage>
</organism>
<comment type="similarity">
    <text evidence="2">Belongs to the major facilitator superfamily.</text>
</comment>
<protein>
    <recommendedName>
        <fullName evidence="8">Major facilitator superfamily (MFS) profile domain-containing protein</fullName>
    </recommendedName>
</protein>
<dbReference type="AlphaFoldDB" id="A0A7H9B3Q6"/>
<comment type="subcellular location">
    <subcellularLocation>
        <location evidence="1">Membrane</location>
        <topology evidence="1">Multi-pass membrane protein</topology>
    </subcellularLocation>
</comment>
<dbReference type="CDD" id="cd17502">
    <property type="entry name" value="MFS_Azr1_MDR_like"/>
    <property type="match status" value="1"/>
</dbReference>
<keyword evidence="5 7" id="KW-0472">Membrane</keyword>
<feature type="transmembrane region" description="Helical" evidence="7">
    <location>
        <begin position="184"/>
        <end position="205"/>
    </location>
</feature>
<gene>
    <name evidence="9" type="ORF">HG535_0D00900</name>
</gene>
<dbReference type="PANTHER" id="PTHR23501:SF198">
    <property type="entry name" value="AZOLE RESISTANCE PROTEIN 1-RELATED"/>
    <property type="match status" value="1"/>
</dbReference>
<evidence type="ECO:0000313" key="10">
    <source>
        <dbReference type="Proteomes" id="UP000509704"/>
    </source>
</evidence>
<dbReference type="GO" id="GO:0022857">
    <property type="term" value="F:transmembrane transporter activity"/>
    <property type="evidence" value="ECO:0007669"/>
    <property type="project" value="InterPro"/>
</dbReference>
<evidence type="ECO:0000256" key="2">
    <source>
        <dbReference type="ARBA" id="ARBA00008335"/>
    </source>
</evidence>
<dbReference type="PROSITE" id="PS50850">
    <property type="entry name" value="MFS"/>
    <property type="match status" value="1"/>
</dbReference>
<feature type="domain" description="Major facilitator superfamily (MFS) profile" evidence="8">
    <location>
        <begin position="90"/>
        <end position="621"/>
    </location>
</feature>
<feature type="transmembrane region" description="Helical" evidence="7">
    <location>
        <begin position="454"/>
        <end position="474"/>
    </location>
</feature>
<dbReference type="KEGG" id="zmk:HG535_0D00900"/>
<evidence type="ECO:0000256" key="7">
    <source>
        <dbReference type="SAM" id="Phobius"/>
    </source>
</evidence>
<feature type="transmembrane region" description="Helical" evidence="7">
    <location>
        <begin position="343"/>
        <end position="365"/>
    </location>
</feature>